<keyword evidence="1 4" id="KW-0808">Transferase</keyword>
<dbReference type="PROSITE" id="PS00584">
    <property type="entry name" value="PFKB_KINASES_2"/>
    <property type="match status" value="1"/>
</dbReference>
<dbReference type="InterPro" id="IPR029056">
    <property type="entry name" value="Ribokinase-like"/>
</dbReference>
<evidence type="ECO:0000256" key="2">
    <source>
        <dbReference type="ARBA" id="ARBA00022777"/>
    </source>
</evidence>
<keyword evidence="5" id="KW-1185">Reference proteome</keyword>
<gene>
    <name evidence="4" type="ORF">ACFS2C_08410</name>
</gene>
<dbReference type="SUPFAM" id="SSF53613">
    <property type="entry name" value="Ribokinase-like"/>
    <property type="match status" value="1"/>
</dbReference>
<dbReference type="PANTHER" id="PTHR10584">
    <property type="entry name" value="SUGAR KINASE"/>
    <property type="match status" value="1"/>
</dbReference>
<keyword evidence="2 4" id="KW-0418">Kinase</keyword>
<dbReference type="EC" id="2.7.1.-" evidence="4"/>
<name>A0ABW5W6I2_9PSEU</name>
<dbReference type="Proteomes" id="UP001597478">
    <property type="component" value="Unassembled WGS sequence"/>
</dbReference>
<dbReference type="InterPro" id="IPR011611">
    <property type="entry name" value="PfkB_dom"/>
</dbReference>
<protein>
    <submittedName>
        <fullName evidence="4">Carbohydrate kinase family protein</fullName>
        <ecNumber evidence="4">2.7.1.-</ecNumber>
    </submittedName>
</protein>
<dbReference type="InterPro" id="IPR002173">
    <property type="entry name" value="Carboh/pur_kinase_PfkB_CS"/>
</dbReference>
<reference evidence="5" key="1">
    <citation type="journal article" date="2019" name="Int. J. Syst. Evol. Microbiol.">
        <title>The Global Catalogue of Microorganisms (GCM) 10K type strain sequencing project: providing services to taxonomists for standard genome sequencing and annotation.</title>
        <authorList>
            <consortium name="The Broad Institute Genomics Platform"/>
            <consortium name="The Broad Institute Genome Sequencing Center for Infectious Disease"/>
            <person name="Wu L."/>
            <person name="Ma J."/>
        </authorList>
    </citation>
    <scope>NUCLEOTIDE SEQUENCE [LARGE SCALE GENOMIC DNA]</scope>
    <source>
        <strain evidence="5">IBRC-M 10906</strain>
    </source>
</reference>
<dbReference type="PANTHER" id="PTHR10584:SF167">
    <property type="entry name" value="PFKB DOMAIN PROTEIN"/>
    <property type="match status" value="1"/>
</dbReference>
<dbReference type="RefSeq" id="WP_377386848.1">
    <property type="nucleotide sequence ID" value="NZ_JBHSAN010000006.1"/>
</dbReference>
<evidence type="ECO:0000313" key="4">
    <source>
        <dbReference type="EMBL" id="MFD2799412.1"/>
    </source>
</evidence>
<dbReference type="Pfam" id="PF00294">
    <property type="entry name" value="PfkB"/>
    <property type="match status" value="1"/>
</dbReference>
<dbReference type="Gene3D" id="3.40.1190.20">
    <property type="match status" value="1"/>
</dbReference>
<feature type="domain" description="Carbohydrate kinase PfkB" evidence="3">
    <location>
        <begin position="6"/>
        <end position="292"/>
    </location>
</feature>
<evidence type="ECO:0000313" key="5">
    <source>
        <dbReference type="Proteomes" id="UP001597478"/>
    </source>
</evidence>
<proteinExistence type="predicted"/>
<dbReference type="EMBL" id="JBHUOF010000007">
    <property type="protein sequence ID" value="MFD2799412.1"/>
    <property type="molecule type" value="Genomic_DNA"/>
</dbReference>
<organism evidence="4 5">
    <name type="scientific">Prauserella oleivorans</name>
    <dbReference type="NCBI Taxonomy" id="1478153"/>
    <lineage>
        <taxon>Bacteria</taxon>
        <taxon>Bacillati</taxon>
        <taxon>Actinomycetota</taxon>
        <taxon>Actinomycetes</taxon>
        <taxon>Pseudonocardiales</taxon>
        <taxon>Pseudonocardiaceae</taxon>
        <taxon>Prauserella</taxon>
    </lineage>
</organism>
<evidence type="ECO:0000256" key="1">
    <source>
        <dbReference type="ARBA" id="ARBA00022679"/>
    </source>
</evidence>
<comment type="caution">
    <text evidence="4">The sequence shown here is derived from an EMBL/GenBank/DDBJ whole genome shotgun (WGS) entry which is preliminary data.</text>
</comment>
<dbReference type="GO" id="GO:0016301">
    <property type="term" value="F:kinase activity"/>
    <property type="evidence" value="ECO:0007669"/>
    <property type="project" value="UniProtKB-KW"/>
</dbReference>
<dbReference type="CDD" id="cd01166">
    <property type="entry name" value="KdgK"/>
    <property type="match status" value="1"/>
</dbReference>
<evidence type="ECO:0000259" key="3">
    <source>
        <dbReference type="Pfam" id="PF00294"/>
    </source>
</evidence>
<accession>A0ABW5W6I2</accession>
<sequence>MPGAGKVVVVGDAGLDVVARHDGPIVHGGDTRSQVRLTGGGAGANTALWLRAAGAEPTLLARIGDDAPGRLLRSELEATGVTCAFAVDDEEPTCCVVVLVDTDGQRSMLPDRGANKRFRPSDVDRAVLAGARHLHVSGYVLLDPSSRPAGLAALEAARAAGLTTSVDPQAASLITDPAAFLDDVRGVDLLLPNAAELRALTGDADPASARALLDTVGAVVVTTGLDGAAWVDGDGIRTVPAESAPCVDSTGAGDAFNAGLLAAVLRGESIEDSLLAGVRLGARVVSQVGAQPVLSGR</sequence>